<dbReference type="PANTHER" id="PTHR24223">
    <property type="entry name" value="ATP-BINDING CASSETTE SUB-FAMILY C"/>
    <property type="match status" value="1"/>
</dbReference>
<feature type="transmembrane region" description="Helical" evidence="11">
    <location>
        <begin position="37"/>
        <end position="56"/>
    </location>
</feature>
<dbReference type="AlphaFoldDB" id="A0AAN5C3Y8"/>
<keyword evidence="4" id="KW-1003">Cell membrane</keyword>
<dbReference type="SUPFAM" id="SSF90123">
    <property type="entry name" value="ABC transporter transmembrane region"/>
    <property type="match status" value="1"/>
</dbReference>
<evidence type="ECO:0000313" key="13">
    <source>
        <dbReference type="EMBL" id="GMG36907.1"/>
    </source>
</evidence>
<dbReference type="Proteomes" id="UP001165205">
    <property type="component" value="Unassembled WGS sequence"/>
</dbReference>
<evidence type="ECO:0000256" key="7">
    <source>
        <dbReference type="ARBA" id="ARBA00022840"/>
    </source>
</evidence>
<evidence type="ECO:0000256" key="1">
    <source>
        <dbReference type="ARBA" id="ARBA00004651"/>
    </source>
</evidence>
<feature type="transmembrane region" description="Helical" evidence="11">
    <location>
        <begin position="62"/>
        <end position="85"/>
    </location>
</feature>
<keyword evidence="6" id="KW-0547">Nucleotide-binding</keyword>
<evidence type="ECO:0000256" key="4">
    <source>
        <dbReference type="ARBA" id="ARBA00022475"/>
    </source>
</evidence>
<keyword evidence="5 11" id="KW-0812">Transmembrane</keyword>
<evidence type="ECO:0000256" key="10">
    <source>
        <dbReference type="ARBA" id="ARBA00023180"/>
    </source>
</evidence>
<evidence type="ECO:0000313" key="14">
    <source>
        <dbReference type="Proteomes" id="UP001165205"/>
    </source>
</evidence>
<dbReference type="GO" id="GO:0005524">
    <property type="term" value="F:ATP binding"/>
    <property type="evidence" value="ECO:0007669"/>
    <property type="project" value="UniProtKB-KW"/>
</dbReference>
<dbReference type="SMART" id="SM00382">
    <property type="entry name" value="AAA"/>
    <property type="match status" value="2"/>
</dbReference>
<keyword evidence="10" id="KW-0325">Glycoprotein</keyword>
<comment type="caution">
    <text evidence="13">The sequence shown here is derived from an EMBL/GenBank/DDBJ whole genome shotgun (WGS) entry which is preliminary data.</text>
</comment>
<gene>
    <name evidence="13" type="ORF">Aory04_001186400</name>
</gene>
<keyword evidence="8 11" id="KW-1133">Transmembrane helix</keyword>
<evidence type="ECO:0000256" key="6">
    <source>
        <dbReference type="ARBA" id="ARBA00022741"/>
    </source>
</evidence>
<dbReference type="GO" id="GO:0016887">
    <property type="term" value="F:ATP hydrolysis activity"/>
    <property type="evidence" value="ECO:0007669"/>
    <property type="project" value="InterPro"/>
</dbReference>
<evidence type="ECO:0000256" key="9">
    <source>
        <dbReference type="ARBA" id="ARBA00023136"/>
    </source>
</evidence>
<dbReference type="SUPFAM" id="SSF52540">
    <property type="entry name" value="P-loop containing nucleoside triphosphate hydrolases"/>
    <property type="match status" value="2"/>
</dbReference>
<organism evidence="13 14">
    <name type="scientific">Aspergillus oryzae</name>
    <name type="common">Yellow koji mold</name>
    <dbReference type="NCBI Taxonomy" id="5062"/>
    <lineage>
        <taxon>Eukaryota</taxon>
        <taxon>Fungi</taxon>
        <taxon>Dikarya</taxon>
        <taxon>Ascomycota</taxon>
        <taxon>Pezizomycotina</taxon>
        <taxon>Eurotiomycetes</taxon>
        <taxon>Eurotiomycetidae</taxon>
        <taxon>Eurotiales</taxon>
        <taxon>Aspergillaceae</taxon>
        <taxon>Aspergillus</taxon>
        <taxon>Aspergillus subgen. Circumdati</taxon>
    </lineage>
</organism>
<name>A0AAN5C3Y8_ASPOZ</name>
<keyword evidence="3" id="KW-0813">Transport</keyword>
<evidence type="ECO:0000256" key="8">
    <source>
        <dbReference type="ARBA" id="ARBA00022989"/>
    </source>
</evidence>
<dbReference type="Gene3D" id="3.40.50.300">
    <property type="entry name" value="P-loop containing nucleotide triphosphate hydrolases"/>
    <property type="match status" value="2"/>
</dbReference>
<dbReference type="InterPro" id="IPR027417">
    <property type="entry name" value="P-loop_NTPase"/>
</dbReference>
<proteinExistence type="inferred from homology"/>
<dbReference type="PROSITE" id="PS50893">
    <property type="entry name" value="ABC_TRANSPORTER_2"/>
    <property type="match status" value="1"/>
</dbReference>
<evidence type="ECO:0000259" key="12">
    <source>
        <dbReference type="PROSITE" id="PS50893"/>
    </source>
</evidence>
<dbReference type="GO" id="GO:0042626">
    <property type="term" value="F:ATPase-coupled transmembrane transporter activity"/>
    <property type="evidence" value="ECO:0007669"/>
    <property type="project" value="TreeGrafter"/>
</dbReference>
<dbReference type="InterPro" id="IPR003439">
    <property type="entry name" value="ABC_transporter-like_ATP-bd"/>
</dbReference>
<sequence length="719" mass="79015">MLAWRYEDVNPPYGDFTSAVNSTIQDIKSRVYSTANIPLDFAPFATFGVYAMISVINNDKSLLTAQAFTSLSLISLMTSPLLTFVQAVPQLLQSQACYDRIEAYLSRNPITLNDQALVPNVFEKAASNNSISLSPCSRHGIDKNTLISFRGADISWSSKSEPVFKNFSLDIGQGITMIIGPVGSGKSTLIETIIRETIVQKGHINTNFSDVAYCGQTPWIMNKSIRYNITCEDLVDEECSRGSYTEIFSAVPRVALQSLEQIDEEDVHTTDEKINANSPISLAVDNKANPRVDQQELDLSRRDGTWGVYRFYAQNAGLWTACCFVISAFLAALLSGFNGGLTPMQNILTLNWGVTLGGTTTNRFNQDMDIIDMRLPSAAVGFIGGNVQQWLTIVLDLVLAGMAVILVAITTSLRDKFTPGEVGVALNLVLTFNQSLVQTINSWTQLETSIGAVSRVQQFAKTPSERRTSAANAAASHGWPREGTVVFDRVTAGYGNPPVFRNVSLNIKAGQKIAICGASGSGKTSLFMAILQMIDIQCGSILVDGTCLSDLDPEVVRSRVNVIPQEPFFLPETVRYNLDPHAKVTDDRLELAIQKVGLWDRVSGNGGLNMQLNPSTWSSGERQLLALARALVRDSPLLLLDEAASSVDDTTATFTQQIIEEEFRDHTILAILHRFACIERYDYIVVLERGEVVEFDSPTVLLGRDSKFRTLYTAMEKED</sequence>
<evidence type="ECO:0000256" key="11">
    <source>
        <dbReference type="SAM" id="Phobius"/>
    </source>
</evidence>
<keyword evidence="9 11" id="KW-0472">Membrane</keyword>
<dbReference type="Pfam" id="PF00005">
    <property type="entry name" value="ABC_tran"/>
    <property type="match status" value="2"/>
</dbReference>
<dbReference type="GO" id="GO:0005886">
    <property type="term" value="C:plasma membrane"/>
    <property type="evidence" value="ECO:0007669"/>
    <property type="project" value="UniProtKB-SubCell"/>
</dbReference>
<reference evidence="13" key="1">
    <citation type="submission" date="2023-04" db="EMBL/GenBank/DDBJ databases">
        <title>Aspergillus oryzae NBRC 4228.</title>
        <authorList>
            <person name="Ichikawa N."/>
            <person name="Sato H."/>
            <person name="Tonouchi N."/>
        </authorList>
    </citation>
    <scope>NUCLEOTIDE SEQUENCE</scope>
    <source>
        <strain evidence="13">NBRC 4228</strain>
    </source>
</reference>
<comment type="subcellular location">
    <subcellularLocation>
        <location evidence="1">Cell membrane</location>
        <topology evidence="1">Multi-pass membrane protein</topology>
    </subcellularLocation>
</comment>
<dbReference type="EMBL" id="BSYA01000218">
    <property type="protein sequence ID" value="GMG36907.1"/>
    <property type="molecule type" value="Genomic_DNA"/>
</dbReference>
<feature type="transmembrane region" description="Helical" evidence="11">
    <location>
        <begin position="390"/>
        <end position="409"/>
    </location>
</feature>
<evidence type="ECO:0000256" key="5">
    <source>
        <dbReference type="ARBA" id="ARBA00022692"/>
    </source>
</evidence>
<dbReference type="InterPro" id="IPR036640">
    <property type="entry name" value="ABC1_TM_sf"/>
</dbReference>
<accession>A0AAN5C3Y8</accession>
<dbReference type="InterPro" id="IPR050173">
    <property type="entry name" value="ABC_transporter_C-like"/>
</dbReference>
<keyword evidence="7" id="KW-0067">ATP-binding</keyword>
<dbReference type="PANTHER" id="PTHR24223:SF404">
    <property type="entry name" value="ABC MULTIDRUG TRANSPORTER (EUROFUNG)-RELATED"/>
    <property type="match status" value="1"/>
</dbReference>
<feature type="transmembrane region" description="Helical" evidence="11">
    <location>
        <begin position="316"/>
        <end position="337"/>
    </location>
</feature>
<evidence type="ECO:0000256" key="3">
    <source>
        <dbReference type="ARBA" id="ARBA00022448"/>
    </source>
</evidence>
<evidence type="ECO:0000256" key="2">
    <source>
        <dbReference type="ARBA" id="ARBA00009726"/>
    </source>
</evidence>
<comment type="similarity">
    <text evidence="2">Belongs to the ABC transporter superfamily. ABCC family. Conjugate transporter (TC 3.A.1.208) subfamily.</text>
</comment>
<dbReference type="Gene3D" id="1.20.1560.10">
    <property type="entry name" value="ABC transporter type 1, transmembrane domain"/>
    <property type="match status" value="2"/>
</dbReference>
<feature type="domain" description="ABC transporter" evidence="12">
    <location>
        <begin position="485"/>
        <end position="714"/>
    </location>
</feature>
<dbReference type="InterPro" id="IPR003593">
    <property type="entry name" value="AAA+_ATPase"/>
</dbReference>
<protein>
    <submittedName>
        <fullName evidence="13">Unnamed protein product</fullName>
    </submittedName>
</protein>
<dbReference type="FunFam" id="3.40.50.300:FF:002145">
    <property type="entry name" value="ABC transporter (MsbA subfamily)"/>
    <property type="match status" value="1"/>
</dbReference>